<gene>
    <name evidence="1" type="ORF">F53441_9336</name>
</gene>
<evidence type="ECO:0000313" key="2">
    <source>
        <dbReference type="Proteomes" id="UP000605986"/>
    </source>
</evidence>
<dbReference type="OrthoDB" id="5207784at2759"/>
<protein>
    <submittedName>
        <fullName evidence="1">Uncharacterized protein</fullName>
    </submittedName>
</protein>
<comment type="caution">
    <text evidence="1">The sequence shown here is derived from an EMBL/GenBank/DDBJ whole genome shotgun (WGS) entry which is preliminary data.</text>
</comment>
<sequence>MTTLPPPNYSDLELPSYDSTYAPNYTNSTATAQPKDSILGPATLYIAGRFIYSTDPQEPPLYEFSHDISYLHDNDRSVKVERIDSVTRTSTGLPQTVLKNRHLFDLKHPTAAEFPSFPYHAEATSQRALASFGVSCFRSGNILRQLKGYRFERMVRGPGRTFRADGVLYEACESRSKGVVYEWRDGYGDIIAREVEDEQGQISLFITGEMARELRDALVAAWVIRIWSELSHGNRSATRLMMVGSHKCGTRTEDVGGMRTLDDITN</sequence>
<name>A0A8H4NTF6_9HYPO</name>
<organism evidence="1 2">
    <name type="scientific">Fusarium austroafricanum</name>
    <dbReference type="NCBI Taxonomy" id="2364996"/>
    <lineage>
        <taxon>Eukaryota</taxon>
        <taxon>Fungi</taxon>
        <taxon>Dikarya</taxon>
        <taxon>Ascomycota</taxon>
        <taxon>Pezizomycotina</taxon>
        <taxon>Sordariomycetes</taxon>
        <taxon>Hypocreomycetidae</taxon>
        <taxon>Hypocreales</taxon>
        <taxon>Nectriaceae</taxon>
        <taxon>Fusarium</taxon>
        <taxon>Fusarium concolor species complex</taxon>
    </lineage>
</organism>
<dbReference type="EMBL" id="JAADJG010000415">
    <property type="protein sequence ID" value="KAF4447105.1"/>
    <property type="molecule type" value="Genomic_DNA"/>
</dbReference>
<keyword evidence="2" id="KW-1185">Reference proteome</keyword>
<reference evidence="1" key="1">
    <citation type="submission" date="2020-01" db="EMBL/GenBank/DDBJ databases">
        <title>Identification and distribution of gene clusters putatively required for synthesis of sphingolipid metabolism inhibitors in phylogenetically diverse species of the filamentous fungus Fusarium.</title>
        <authorList>
            <person name="Kim H.-S."/>
            <person name="Busman M."/>
            <person name="Brown D.W."/>
            <person name="Divon H."/>
            <person name="Uhlig S."/>
            <person name="Proctor R.H."/>
        </authorList>
    </citation>
    <scope>NUCLEOTIDE SEQUENCE</scope>
    <source>
        <strain evidence="1">NRRL 53441</strain>
    </source>
</reference>
<accession>A0A8H4NTF6</accession>
<proteinExistence type="predicted"/>
<dbReference type="AlphaFoldDB" id="A0A8H4NTF6"/>
<evidence type="ECO:0000313" key="1">
    <source>
        <dbReference type="EMBL" id="KAF4447105.1"/>
    </source>
</evidence>
<dbReference type="Proteomes" id="UP000605986">
    <property type="component" value="Unassembled WGS sequence"/>
</dbReference>